<evidence type="ECO:0000259" key="10">
    <source>
        <dbReference type="Pfam" id="PF02268"/>
    </source>
</evidence>
<proteinExistence type="inferred from homology"/>
<evidence type="ECO:0000313" key="12">
    <source>
        <dbReference type="EMBL" id="CAE6482618.1"/>
    </source>
</evidence>
<feature type="domain" description="Transcription initiation factor IIA gamma subunit C-terminal" evidence="11">
    <location>
        <begin position="112"/>
        <end position="153"/>
    </location>
</feature>
<dbReference type="PANTHER" id="PTHR10966">
    <property type="entry name" value="TRANSCRIPTION INITIATION FACTOR IIA SUBUNIT 2"/>
    <property type="match status" value="1"/>
</dbReference>
<dbReference type="EMBL" id="CAJMXA010002505">
    <property type="protein sequence ID" value="CAE6482618.1"/>
    <property type="molecule type" value="Genomic_DNA"/>
</dbReference>
<dbReference type="FunFam" id="2.30.18.10:FF:000003">
    <property type="entry name" value="Transcription initiation factor IIA subunit 2"/>
    <property type="match status" value="1"/>
</dbReference>
<dbReference type="InterPro" id="IPR015871">
    <property type="entry name" value="TFIIA_gsu_C"/>
</dbReference>
<evidence type="ECO:0000256" key="7">
    <source>
        <dbReference type="ARBA" id="ARBA00024733"/>
    </source>
</evidence>
<dbReference type="AlphaFoldDB" id="A0A8H3CGL7"/>
<comment type="caution">
    <text evidence="12">The sequence shown here is derived from an EMBL/GenBank/DDBJ whole genome shotgun (WGS) entry which is preliminary data.</text>
</comment>
<comment type="subcellular location">
    <subcellularLocation>
        <location evidence="1">Nucleus</location>
    </subcellularLocation>
</comment>
<organism evidence="12 13">
    <name type="scientific">Rhizoctonia solani</name>
    <dbReference type="NCBI Taxonomy" id="456999"/>
    <lineage>
        <taxon>Eukaryota</taxon>
        <taxon>Fungi</taxon>
        <taxon>Dikarya</taxon>
        <taxon>Basidiomycota</taxon>
        <taxon>Agaricomycotina</taxon>
        <taxon>Agaricomycetes</taxon>
        <taxon>Cantharellales</taxon>
        <taxon>Ceratobasidiaceae</taxon>
        <taxon>Rhizoctonia</taxon>
    </lineage>
</organism>
<evidence type="ECO:0000256" key="3">
    <source>
        <dbReference type="ARBA" id="ARBA00019928"/>
    </source>
</evidence>
<dbReference type="InterPro" id="IPR003194">
    <property type="entry name" value="TFIIA_gsu"/>
</dbReference>
<dbReference type="InterPro" id="IPR009083">
    <property type="entry name" value="TFIIA_a-hlx"/>
</dbReference>
<keyword evidence="5" id="KW-0804">Transcription</keyword>
<evidence type="ECO:0000256" key="1">
    <source>
        <dbReference type="ARBA" id="ARBA00004123"/>
    </source>
</evidence>
<feature type="domain" description="Transcription initiation factor IIA gamma subunit N-terminal" evidence="10">
    <location>
        <begin position="63"/>
        <end position="101"/>
    </location>
</feature>
<name>A0A8H3CGL7_9AGAM</name>
<evidence type="ECO:0000256" key="5">
    <source>
        <dbReference type="ARBA" id="ARBA00023163"/>
    </source>
</evidence>
<evidence type="ECO:0000256" key="6">
    <source>
        <dbReference type="ARBA" id="ARBA00023242"/>
    </source>
</evidence>
<accession>A0A8H3CGL7</accession>
<protein>
    <recommendedName>
        <fullName evidence="3">Transcription initiation factor IIA subunit 2</fullName>
    </recommendedName>
    <alternativeName>
        <fullName evidence="9">General transcription factor IIA subunit 2</fullName>
    </alternativeName>
    <alternativeName>
        <fullName evidence="8">Transcription initiation factor IIA small chain</fullName>
    </alternativeName>
</protein>
<dbReference type="SUPFAM" id="SSF47396">
    <property type="entry name" value="Transcription factor IIA (TFIIA), alpha-helical domain"/>
    <property type="match status" value="1"/>
</dbReference>
<dbReference type="Proteomes" id="UP000663853">
    <property type="component" value="Unassembled WGS sequence"/>
</dbReference>
<dbReference type="Pfam" id="PF02268">
    <property type="entry name" value="TFIIA_gamma_N"/>
    <property type="match status" value="1"/>
</dbReference>
<evidence type="ECO:0000259" key="11">
    <source>
        <dbReference type="Pfam" id="PF02751"/>
    </source>
</evidence>
<sequence length="164" mass="18662">MIRSTLNFECRNMPVVWRRAGEFVIPNWSFMSRAPRCSLINDHHRSHGLDVLRVLPRFLYAFSIGIALTDSLDELITSGSITPQLAMKVLAQFDKSLADTLVKHVKVKTNLKGHLSTYRLCDEVWTFIVRQANFKMESNEVVTTQKIKIVACKNGDAQDPGKKQ</sequence>
<dbReference type="SUPFAM" id="SSF50784">
    <property type="entry name" value="Transcription factor IIA (TFIIA), beta-barrel domain"/>
    <property type="match status" value="1"/>
</dbReference>
<comment type="similarity">
    <text evidence="2">Belongs to the TFIIA subunit 2 family.</text>
</comment>
<dbReference type="InterPro" id="IPR009088">
    <property type="entry name" value="TFIIA_b-brl"/>
</dbReference>
<dbReference type="Gene3D" id="1.10.287.190">
    <property type="entry name" value="Transcription factor IIA gamma subunit, alpha-helical domain"/>
    <property type="match status" value="1"/>
</dbReference>
<evidence type="ECO:0000256" key="8">
    <source>
        <dbReference type="ARBA" id="ARBA00029848"/>
    </source>
</evidence>
<evidence type="ECO:0000256" key="9">
    <source>
        <dbReference type="ARBA" id="ARBA00032215"/>
    </source>
</evidence>
<dbReference type="CDD" id="cd10145">
    <property type="entry name" value="TFIIA_gamma_N"/>
    <property type="match status" value="1"/>
</dbReference>
<dbReference type="Gene3D" id="2.30.18.10">
    <property type="entry name" value="Transcription factor IIA (TFIIA), beta-barrel domain"/>
    <property type="match status" value="1"/>
</dbReference>
<evidence type="ECO:0000256" key="4">
    <source>
        <dbReference type="ARBA" id="ARBA00023015"/>
    </source>
</evidence>
<keyword evidence="4" id="KW-0805">Transcription regulation</keyword>
<evidence type="ECO:0000313" key="13">
    <source>
        <dbReference type="Proteomes" id="UP000663853"/>
    </source>
</evidence>
<keyword evidence="6" id="KW-0539">Nucleus</keyword>
<dbReference type="Pfam" id="PF02751">
    <property type="entry name" value="TFIIA_gamma_C"/>
    <property type="match status" value="1"/>
</dbReference>
<reference evidence="12" key="1">
    <citation type="submission" date="2021-01" db="EMBL/GenBank/DDBJ databases">
        <authorList>
            <person name="Kaushik A."/>
        </authorList>
    </citation>
    <scope>NUCLEOTIDE SEQUENCE</scope>
    <source>
        <strain evidence="12">AG6-10EEA</strain>
    </source>
</reference>
<gene>
    <name evidence="12" type="ORF">RDB_LOCUS91659</name>
</gene>
<dbReference type="CDD" id="cd10014">
    <property type="entry name" value="TFIIA_gamma_C"/>
    <property type="match status" value="1"/>
</dbReference>
<dbReference type="GO" id="GO:0005672">
    <property type="term" value="C:transcription factor TFIIA complex"/>
    <property type="evidence" value="ECO:0007669"/>
    <property type="project" value="InterPro"/>
</dbReference>
<dbReference type="GO" id="GO:0006367">
    <property type="term" value="P:transcription initiation at RNA polymerase II promoter"/>
    <property type="evidence" value="ECO:0007669"/>
    <property type="project" value="InterPro"/>
</dbReference>
<evidence type="ECO:0000256" key="2">
    <source>
        <dbReference type="ARBA" id="ARBA00007675"/>
    </source>
</evidence>
<comment type="function">
    <text evidence="7">TFIIA is a component of the transcription machinery of RNA polymerase II and plays an important role in transcriptional activation. TFIIA in a complex with TBP mediates transcriptional activity.</text>
</comment>
<dbReference type="InterPro" id="IPR015872">
    <property type="entry name" value="TFIIA_gsu_N"/>
</dbReference>